<dbReference type="Pfam" id="PF01565">
    <property type="entry name" value="FAD_binding_4"/>
    <property type="match status" value="1"/>
</dbReference>
<evidence type="ECO:0000256" key="5">
    <source>
        <dbReference type="ARBA" id="ARBA00023002"/>
    </source>
</evidence>
<evidence type="ECO:0000256" key="2">
    <source>
        <dbReference type="ARBA" id="ARBA00005466"/>
    </source>
</evidence>
<evidence type="ECO:0000256" key="4">
    <source>
        <dbReference type="ARBA" id="ARBA00022827"/>
    </source>
</evidence>
<dbReference type="InterPro" id="IPR006093">
    <property type="entry name" value="Oxy_OxRdtase_FAD_BS"/>
</dbReference>
<dbReference type="InterPro" id="IPR016166">
    <property type="entry name" value="FAD-bd_PCMH"/>
</dbReference>
<dbReference type="InterPro" id="IPR036318">
    <property type="entry name" value="FAD-bd_PCMH-like_sf"/>
</dbReference>
<evidence type="ECO:0000313" key="8">
    <source>
        <dbReference type="Proteomes" id="UP000269998"/>
    </source>
</evidence>
<dbReference type="InterPro" id="IPR016169">
    <property type="entry name" value="FAD-bd_PCMH_sub2"/>
</dbReference>
<dbReference type="InterPro" id="IPR050416">
    <property type="entry name" value="FAD-linked_Oxidoreductase"/>
</dbReference>
<name>A0A3S4BFM0_9MYCO</name>
<feature type="domain" description="FAD-binding PCMH-type" evidence="6">
    <location>
        <begin position="30"/>
        <end position="202"/>
    </location>
</feature>
<evidence type="ECO:0000256" key="1">
    <source>
        <dbReference type="ARBA" id="ARBA00001974"/>
    </source>
</evidence>
<dbReference type="PROSITE" id="PS00862">
    <property type="entry name" value="OX2_COVAL_FAD"/>
    <property type="match status" value="1"/>
</dbReference>
<keyword evidence="8" id="KW-1185">Reference proteome</keyword>
<protein>
    <submittedName>
        <fullName evidence="7">6-hydroxy-D-nicotine oxidase</fullName>
        <ecNumber evidence="7">1.5.3.6</ecNumber>
    </submittedName>
</protein>
<keyword evidence="5 7" id="KW-0560">Oxidoreductase</keyword>
<dbReference type="EMBL" id="LR130759">
    <property type="protein sequence ID" value="VDM88874.1"/>
    <property type="molecule type" value="Genomic_DNA"/>
</dbReference>
<dbReference type="Proteomes" id="UP000269998">
    <property type="component" value="Chromosome"/>
</dbReference>
<proteinExistence type="inferred from homology"/>
<dbReference type="OrthoDB" id="545125at2"/>
<keyword evidence="3" id="KW-0285">Flavoprotein</keyword>
<reference evidence="8" key="1">
    <citation type="submission" date="2018-02" db="EMBL/GenBank/DDBJ databases">
        <authorList>
            <person name="Seth-Smith MB H."/>
            <person name="Seth-Smith H."/>
        </authorList>
    </citation>
    <scope>NUCLEOTIDE SEQUENCE [LARGE SCALE GENOMIC DNA]</scope>
</reference>
<evidence type="ECO:0000313" key="7">
    <source>
        <dbReference type="EMBL" id="VDM88874.1"/>
    </source>
</evidence>
<dbReference type="InterPro" id="IPR006094">
    <property type="entry name" value="Oxid_FAD_bind_N"/>
</dbReference>
<dbReference type="SUPFAM" id="SSF56176">
    <property type="entry name" value="FAD-binding/transporter-associated domain-like"/>
    <property type="match status" value="1"/>
</dbReference>
<sequence>MNALPAGRHFFRSDDGYEAARRATVWHQRVPERYPEVIVQAADGDDIVAGLRYAKANGHKVSVVSGGHSFAASHLRDGALLLDVSRLDHASIDVDSKTAIAGPGKGGSVLMADLEARGLFFPGGHCKGVCLGGYLLQGGYGWNSRVFGPACESVIGLDVITADGQKIHCDADNHADLYWAARGAGPGFFGVVTAFYLKLYSRPAVCGTSVYVYPFEVADDVYRWARSVSAQVDRRVEMQILATSSVPEMGLDGPVILMASPAFADSEEQAREALSVFDSCPVVDRALIKNPYMPTDLPTWYDVVMTHYLADHRYTADNMWTSASADALLPGIGNILDTLPPHPSHFLWLNWGPSPARQDMAYSIEDEIYLALYGSWKDPADDTKYGDWARSNMAAMSHLATGIQLADENLGQRPARFATDQAMARLDKTRATYDPDGLFNSWMGRI</sequence>
<dbReference type="GO" id="GO:0018530">
    <property type="term" value="F:(R)-6-hydroxynicotine oxidase activity"/>
    <property type="evidence" value="ECO:0007669"/>
    <property type="project" value="UniProtKB-EC"/>
</dbReference>
<comment type="similarity">
    <text evidence="2">Belongs to the oxygen-dependent FAD-linked oxidoreductase family.</text>
</comment>
<evidence type="ECO:0000256" key="3">
    <source>
        <dbReference type="ARBA" id="ARBA00022630"/>
    </source>
</evidence>
<dbReference type="RefSeq" id="WP_158016858.1">
    <property type="nucleotide sequence ID" value="NZ_CBCSKE010000010.1"/>
</dbReference>
<dbReference type="AlphaFoldDB" id="A0A3S4BFM0"/>
<comment type="cofactor">
    <cofactor evidence="1">
        <name>FAD</name>
        <dbReference type="ChEBI" id="CHEBI:57692"/>
    </cofactor>
</comment>
<accession>A0A3S4BFM0</accession>
<evidence type="ECO:0000259" key="6">
    <source>
        <dbReference type="PROSITE" id="PS51387"/>
    </source>
</evidence>
<dbReference type="GO" id="GO:0071949">
    <property type="term" value="F:FAD binding"/>
    <property type="evidence" value="ECO:0007669"/>
    <property type="project" value="InterPro"/>
</dbReference>
<dbReference type="Gene3D" id="3.40.462.20">
    <property type="match status" value="1"/>
</dbReference>
<organism evidence="7 8">
    <name type="scientific">Mycobacterium basiliense</name>
    <dbReference type="NCBI Taxonomy" id="2094119"/>
    <lineage>
        <taxon>Bacteria</taxon>
        <taxon>Bacillati</taxon>
        <taxon>Actinomycetota</taxon>
        <taxon>Actinomycetes</taxon>
        <taxon>Mycobacteriales</taxon>
        <taxon>Mycobacteriaceae</taxon>
        <taxon>Mycobacterium</taxon>
    </lineage>
</organism>
<dbReference type="InterPro" id="IPR016167">
    <property type="entry name" value="FAD-bd_PCMH_sub1"/>
</dbReference>
<dbReference type="Gene3D" id="3.30.43.10">
    <property type="entry name" value="Uridine Diphospho-n-acetylenolpyruvylglucosamine Reductase, domain 2"/>
    <property type="match status" value="1"/>
</dbReference>
<dbReference type="KEGG" id="mbai:MB901379_02440"/>
<dbReference type="PROSITE" id="PS51387">
    <property type="entry name" value="FAD_PCMH"/>
    <property type="match status" value="1"/>
</dbReference>
<dbReference type="PANTHER" id="PTHR42973:SF39">
    <property type="entry name" value="FAD-BINDING PCMH-TYPE DOMAIN-CONTAINING PROTEIN"/>
    <property type="match status" value="1"/>
</dbReference>
<keyword evidence="4" id="KW-0274">FAD</keyword>
<dbReference type="Gene3D" id="3.30.465.10">
    <property type="match status" value="1"/>
</dbReference>
<gene>
    <name evidence="7" type="ORF">MB901379_02440</name>
</gene>
<dbReference type="PANTHER" id="PTHR42973">
    <property type="entry name" value="BINDING OXIDOREDUCTASE, PUTATIVE (AFU_ORTHOLOGUE AFUA_1G17690)-RELATED"/>
    <property type="match status" value="1"/>
</dbReference>
<dbReference type="EC" id="1.5.3.6" evidence="7"/>